<reference evidence="1 2" key="1">
    <citation type="submission" date="2015-08" db="EMBL/GenBank/DDBJ databases">
        <title>Next Generation Sequencing and Analysis of the Genome of Puccinia sorghi L Schw, the Causal Agent of Maize Common Rust.</title>
        <authorList>
            <person name="Rochi L."/>
            <person name="Burguener G."/>
            <person name="Darino M."/>
            <person name="Turjanski A."/>
            <person name="Kreff E."/>
            <person name="Dieguez M.J."/>
            <person name="Sacco F."/>
        </authorList>
    </citation>
    <scope>NUCLEOTIDE SEQUENCE [LARGE SCALE GENOMIC DNA]</scope>
    <source>
        <strain evidence="1 2">RO10H11247</strain>
    </source>
</reference>
<sequence>MPWGRLKEVPPNYTTVAGYSSPRTAIPPPCHPRQAIQDGIIHGNQNTDKIGPELQEFEFLVYPSKSIQTDSIKASLLMSFAFNQVGCQFLVVHPNYLLATVKLAKYDA</sequence>
<dbReference type="Gene3D" id="3.40.47.10">
    <property type="match status" value="1"/>
</dbReference>
<keyword evidence="2" id="KW-1185">Reference proteome</keyword>
<dbReference type="GO" id="GO:0016746">
    <property type="term" value="F:acyltransferase activity"/>
    <property type="evidence" value="ECO:0007669"/>
    <property type="project" value="InterPro"/>
</dbReference>
<dbReference type="AlphaFoldDB" id="A0A0L6UP31"/>
<dbReference type="VEuPathDB" id="FungiDB:VP01_4917g3"/>
<proteinExistence type="predicted"/>
<evidence type="ECO:0000313" key="1">
    <source>
        <dbReference type="EMBL" id="KNZ49595.1"/>
    </source>
</evidence>
<name>A0A0L6UP31_9BASI</name>
<accession>A0A0L6UP31</accession>
<organism evidence="1 2">
    <name type="scientific">Puccinia sorghi</name>
    <dbReference type="NCBI Taxonomy" id="27349"/>
    <lineage>
        <taxon>Eukaryota</taxon>
        <taxon>Fungi</taxon>
        <taxon>Dikarya</taxon>
        <taxon>Basidiomycota</taxon>
        <taxon>Pucciniomycotina</taxon>
        <taxon>Pucciniomycetes</taxon>
        <taxon>Pucciniales</taxon>
        <taxon>Pucciniaceae</taxon>
        <taxon>Puccinia</taxon>
    </lineage>
</organism>
<dbReference type="STRING" id="27349.A0A0L6UP31"/>
<protein>
    <submittedName>
        <fullName evidence="1">Uncharacterized protein</fullName>
    </submittedName>
</protein>
<dbReference type="OrthoDB" id="4251012at2759"/>
<dbReference type="InterPro" id="IPR016039">
    <property type="entry name" value="Thiolase-like"/>
</dbReference>
<dbReference type="Proteomes" id="UP000037035">
    <property type="component" value="Unassembled WGS sequence"/>
</dbReference>
<gene>
    <name evidence="1" type="ORF">VP01_4917g3</name>
</gene>
<dbReference type="EMBL" id="LAVV01010073">
    <property type="protein sequence ID" value="KNZ49595.1"/>
    <property type="molecule type" value="Genomic_DNA"/>
</dbReference>
<comment type="caution">
    <text evidence="1">The sequence shown here is derived from an EMBL/GenBank/DDBJ whole genome shotgun (WGS) entry which is preliminary data.</text>
</comment>
<evidence type="ECO:0000313" key="2">
    <source>
        <dbReference type="Proteomes" id="UP000037035"/>
    </source>
</evidence>